<dbReference type="SUPFAM" id="SSF49464">
    <property type="entry name" value="Carboxypeptidase regulatory domain-like"/>
    <property type="match status" value="1"/>
</dbReference>
<sequence length="222" mass="23108">MKHSAQDAFKTLSIQLTEWVADNTPATLNEGLIAPTEKTAIQICLLPVGWQPAMAEGRGAKERRILADYIVTASAKTPAQAAGMLGDLLINPSSAINTLIPLSSDNPIWRLLNIAPQPALLASCPVLLSAPEKLAKPVTDVIATIAPSGPLSGHIKDAGKAVNNASVSIAGSDRAATTDAQGFFTLGGWCGQAIQVTHRGAVQTFTPDPGSNDLVLSITKEN</sequence>
<protein>
    <recommendedName>
        <fullName evidence="3">Carboxypeptidase regulatory-like domain-containing protein</fullName>
    </recommendedName>
</protein>
<dbReference type="RefSeq" id="WP_174138918.1">
    <property type="nucleotide sequence ID" value="NZ_JABUFE010000008.1"/>
</dbReference>
<proteinExistence type="predicted"/>
<evidence type="ECO:0008006" key="3">
    <source>
        <dbReference type="Google" id="ProtNLM"/>
    </source>
</evidence>
<dbReference type="EMBL" id="JABUFE010000008">
    <property type="protein sequence ID" value="NSX55762.1"/>
    <property type="molecule type" value="Genomic_DNA"/>
</dbReference>
<accession>A0ABX2IXH4</accession>
<evidence type="ECO:0000313" key="2">
    <source>
        <dbReference type="Proteomes" id="UP000777935"/>
    </source>
</evidence>
<keyword evidence="2" id="KW-1185">Reference proteome</keyword>
<dbReference type="InterPro" id="IPR008969">
    <property type="entry name" value="CarboxyPept-like_regulatory"/>
</dbReference>
<evidence type="ECO:0000313" key="1">
    <source>
        <dbReference type="EMBL" id="NSX55762.1"/>
    </source>
</evidence>
<name>A0ABX2IXH4_9RHOB</name>
<dbReference type="Gene3D" id="2.60.40.1120">
    <property type="entry name" value="Carboxypeptidase-like, regulatory domain"/>
    <property type="match status" value="1"/>
</dbReference>
<dbReference type="Proteomes" id="UP000777935">
    <property type="component" value="Unassembled WGS sequence"/>
</dbReference>
<comment type="caution">
    <text evidence="1">The sequence shown here is derived from an EMBL/GenBank/DDBJ whole genome shotgun (WGS) entry which is preliminary data.</text>
</comment>
<reference evidence="1 2" key="1">
    <citation type="submission" date="2020-06" db="EMBL/GenBank/DDBJ databases">
        <title>Sulfitobacter algicola sp. nov., isolated from green algae.</title>
        <authorList>
            <person name="Wang C."/>
        </authorList>
    </citation>
    <scope>NUCLEOTIDE SEQUENCE [LARGE SCALE GENOMIC DNA]</scope>
    <source>
        <strain evidence="1 2">1151</strain>
    </source>
</reference>
<gene>
    <name evidence="1" type="ORF">HRQ87_13210</name>
</gene>
<organism evidence="1 2">
    <name type="scientific">Parasulfitobacter algicola</name>
    <dbReference type="NCBI Taxonomy" id="2614809"/>
    <lineage>
        <taxon>Bacteria</taxon>
        <taxon>Pseudomonadati</taxon>
        <taxon>Pseudomonadota</taxon>
        <taxon>Alphaproteobacteria</taxon>
        <taxon>Rhodobacterales</taxon>
        <taxon>Roseobacteraceae</taxon>
        <taxon>Parasulfitobacter</taxon>
    </lineage>
</organism>